<dbReference type="Proteomes" id="UP001603857">
    <property type="component" value="Unassembled WGS sequence"/>
</dbReference>
<dbReference type="EMBL" id="JBGMDY010000001">
    <property type="protein sequence ID" value="KAL2346910.1"/>
    <property type="molecule type" value="Genomic_DNA"/>
</dbReference>
<feature type="region of interest" description="Disordered" evidence="1">
    <location>
        <begin position="37"/>
        <end position="63"/>
    </location>
</feature>
<name>A0ABD1NID5_9FABA</name>
<protein>
    <submittedName>
        <fullName evidence="2">Uncharacterized protein</fullName>
    </submittedName>
</protein>
<dbReference type="AlphaFoldDB" id="A0ABD1NID5"/>
<organism evidence="2 3">
    <name type="scientific">Flemingia macrophylla</name>
    <dbReference type="NCBI Taxonomy" id="520843"/>
    <lineage>
        <taxon>Eukaryota</taxon>
        <taxon>Viridiplantae</taxon>
        <taxon>Streptophyta</taxon>
        <taxon>Embryophyta</taxon>
        <taxon>Tracheophyta</taxon>
        <taxon>Spermatophyta</taxon>
        <taxon>Magnoliopsida</taxon>
        <taxon>eudicotyledons</taxon>
        <taxon>Gunneridae</taxon>
        <taxon>Pentapetalae</taxon>
        <taxon>rosids</taxon>
        <taxon>fabids</taxon>
        <taxon>Fabales</taxon>
        <taxon>Fabaceae</taxon>
        <taxon>Papilionoideae</taxon>
        <taxon>50 kb inversion clade</taxon>
        <taxon>NPAAA clade</taxon>
        <taxon>indigoferoid/millettioid clade</taxon>
        <taxon>Phaseoleae</taxon>
        <taxon>Flemingia</taxon>
    </lineage>
</organism>
<proteinExistence type="predicted"/>
<gene>
    <name evidence="2" type="ORF">Fmac_000910</name>
</gene>
<evidence type="ECO:0000313" key="2">
    <source>
        <dbReference type="EMBL" id="KAL2346910.1"/>
    </source>
</evidence>
<reference evidence="2 3" key="1">
    <citation type="submission" date="2024-08" db="EMBL/GenBank/DDBJ databases">
        <title>Insights into the chromosomal genome structure of Flemingia macrophylla.</title>
        <authorList>
            <person name="Ding Y."/>
            <person name="Zhao Y."/>
            <person name="Bi W."/>
            <person name="Wu M."/>
            <person name="Zhao G."/>
            <person name="Gong Y."/>
            <person name="Li W."/>
            <person name="Zhang P."/>
        </authorList>
    </citation>
    <scope>NUCLEOTIDE SEQUENCE [LARGE SCALE GENOMIC DNA]</scope>
    <source>
        <strain evidence="2">DYQJB</strain>
        <tissue evidence="2">Leaf</tissue>
    </source>
</reference>
<sequence>MGARFIIPITLHLHRHIANKTSIFVFSLAPFSDAMTTASTSTLPPMPTSPSTPPISSSPPPANNGDPFTCLLYTVLAPWVEQRKTWRPVALGQATSDGCCLPCPCWCALES</sequence>
<accession>A0ABD1NID5</accession>
<evidence type="ECO:0000256" key="1">
    <source>
        <dbReference type="SAM" id="MobiDB-lite"/>
    </source>
</evidence>
<evidence type="ECO:0000313" key="3">
    <source>
        <dbReference type="Proteomes" id="UP001603857"/>
    </source>
</evidence>
<keyword evidence="3" id="KW-1185">Reference proteome</keyword>
<feature type="compositionally biased region" description="Pro residues" evidence="1">
    <location>
        <begin position="44"/>
        <end position="62"/>
    </location>
</feature>
<comment type="caution">
    <text evidence="2">The sequence shown here is derived from an EMBL/GenBank/DDBJ whole genome shotgun (WGS) entry which is preliminary data.</text>
</comment>